<name>A0A0W0VZB3_9GAMM</name>
<gene>
    <name evidence="1" type="ORF">Llan_0198</name>
</gene>
<dbReference type="RefSeq" id="WP_028374323.1">
    <property type="nucleotide sequence ID" value="NZ_CAAAJD010000007.1"/>
</dbReference>
<protein>
    <submittedName>
        <fullName evidence="1">Uncharacterized protein</fullName>
    </submittedName>
</protein>
<reference evidence="1 2" key="1">
    <citation type="submission" date="2015-11" db="EMBL/GenBank/DDBJ databases">
        <title>Genomic analysis of 38 Legionella species identifies large and diverse effector repertoires.</title>
        <authorList>
            <person name="Burstein D."/>
            <person name="Amaro F."/>
            <person name="Zusman T."/>
            <person name="Lifshitz Z."/>
            <person name="Cohen O."/>
            <person name="Gilbert J.A."/>
            <person name="Pupko T."/>
            <person name="Shuman H.A."/>
            <person name="Segal G."/>
        </authorList>
    </citation>
    <scope>NUCLEOTIDE SEQUENCE [LARGE SCALE GENOMIC DNA]</scope>
    <source>
        <strain evidence="1 2">ATCC 49751</strain>
    </source>
</reference>
<dbReference type="AlphaFoldDB" id="A0A0W0VZB3"/>
<keyword evidence="2" id="KW-1185">Reference proteome</keyword>
<accession>A0A0W0VZB3</accession>
<organism evidence="1 2">
    <name type="scientific">Legionella lansingensis</name>
    <dbReference type="NCBI Taxonomy" id="45067"/>
    <lineage>
        <taxon>Bacteria</taxon>
        <taxon>Pseudomonadati</taxon>
        <taxon>Pseudomonadota</taxon>
        <taxon>Gammaproteobacteria</taxon>
        <taxon>Legionellales</taxon>
        <taxon>Legionellaceae</taxon>
        <taxon>Legionella</taxon>
    </lineage>
</organism>
<dbReference type="STRING" id="45067.Llan_0198"/>
<comment type="caution">
    <text evidence="1">The sequence shown here is derived from an EMBL/GenBank/DDBJ whole genome shotgun (WGS) entry which is preliminary data.</text>
</comment>
<dbReference type="EMBL" id="LNYI01000004">
    <property type="protein sequence ID" value="KTD25452.1"/>
    <property type="molecule type" value="Genomic_DNA"/>
</dbReference>
<evidence type="ECO:0000313" key="1">
    <source>
        <dbReference type="EMBL" id="KTD25452.1"/>
    </source>
</evidence>
<evidence type="ECO:0000313" key="2">
    <source>
        <dbReference type="Proteomes" id="UP000054869"/>
    </source>
</evidence>
<dbReference type="Proteomes" id="UP000054869">
    <property type="component" value="Unassembled WGS sequence"/>
</dbReference>
<dbReference type="PATRIC" id="fig|45067.4.peg.208"/>
<dbReference type="OrthoDB" id="9150066at2"/>
<proteinExistence type="predicted"/>
<sequence length="245" mass="28900">MICWICNVNNADSREHRTKRSDLKSEIHSVSQNKPIYLSEMKELKNGKKVLSKNKRIGSLDADILKYQHSICHDCNTSKTQKHDKAWENFSQKLKSLIPNTSLKNQYIRFNKIFPYNTSYEMRNVHLFFIKLFGCQIIESEFKFKNKIPIDIKTFSEAILNQRIHPNIYLSFKYRKQTNTIAENSDVHVLINKATNEAAFATWLYCTGNLVVNIMYALPNEKREGLKSAWHPRLGYKRFHFEEFL</sequence>